<dbReference type="EMBL" id="QXIT01000055">
    <property type="protein sequence ID" value="RIE09249.1"/>
    <property type="molecule type" value="Genomic_DNA"/>
</dbReference>
<keyword evidence="3" id="KW-1185">Reference proteome</keyword>
<evidence type="ECO:0000313" key="2">
    <source>
        <dbReference type="EMBL" id="RIE12616.1"/>
    </source>
</evidence>
<dbReference type="EMBL" id="QXIU01000089">
    <property type="protein sequence ID" value="RIE12616.1"/>
    <property type="molecule type" value="Genomic_DNA"/>
</dbReference>
<comment type="caution">
    <text evidence="1">The sequence shown here is derived from an EMBL/GenBank/DDBJ whole genome shotgun (WGS) entry which is preliminary data.</text>
</comment>
<evidence type="ECO:0000313" key="1">
    <source>
        <dbReference type="EMBL" id="RIE09249.1"/>
    </source>
</evidence>
<dbReference type="AlphaFoldDB" id="A0A398D720"/>
<organism evidence="1 3">
    <name type="scientific">Candidatus Cryosericum odellii</name>
    <dbReference type="NCBI Taxonomy" id="2290917"/>
    <lineage>
        <taxon>Bacteria</taxon>
        <taxon>Pseudomonadati</taxon>
        <taxon>Caldisericota/Cryosericota group</taxon>
        <taxon>Candidatus Cryosericota</taxon>
        <taxon>Candidatus Cryosericia</taxon>
        <taxon>Candidatus Cryosericales</taxon>
        <taxon>Candidatus Cryosericaceae</taxon>
        <taxon>Candidatus Cryosericum</taxon>
    </lineage>
</organism>
<evidence type="ECO:0000313" key="4">
    <source>
        <dbReference type="Proteomes" id="UP000266489"/>
    </source>
</evidence>
<proteinExistence type="predicted"/>
<gene>
    <name evidence="2" type="ORF">SMC5_03455</name>
    <name evidence="1" type="ORF">SMC6_03065</name>
</gene>
<accession>A0A398D720</accession>
<evidence type="ECO:0000313" key="3">
    <source>
        <dbReference type="Proteomes" id="UP000266260"/>
    </source>
</evidence>
<sequence>MEYFRSKIADFGIELKPLDGVPSVTKDTAIAIARHEVGGDRIAKDAEHITAMYTSLSDYPAGPGESPLTLPGTTRIMKDVPVWIVTFHGVHMLHSGSCMIDASGKQIPSTRDPYVFGDTNVVLDAETGEVLEGFSYNTPS</sequence>
<dbReference type="Proteomes" id="UP000266489">
    <property type="component" value="Unassembled WGS sequence"/>
</dbReference>
<dbReference type="Proteomes" id="UP000266260">
    <property type="component" value="Unassembled WGS sequence"/>
</dbReference>
<accession>A0A398DAN7</accession>
<name>A0A398D720_9BACT</name>
<protein>
    <submittedName>
        <fullName evidence="1">Uncharacterized protein</fullName>
    </submittedName>
</protein>
<reference evidence="3 4" key="1">
    <citation type="submission" date="2018-09" db="EMBL/GenBank/DDBJ databases">
        <title>Discovery and Ecogenomic Context for Candidatus Cryosericales, a Global Caldiserica Order Active in Thawing Permafrost.</title>
        <authorList>
            <person name="Martinez M.A."/>
            <person name="Woodcroft B.J."/>
            <person name="Ignacio Espinoza J.C."/>
            <person name="Zayed A."/>
            <person name="Singleton C.M."/>
            <person name="Boyd J."/>
            <person name="Li Y.-F."/>
            <person name="Purvine S."/>
            <person name="Maughan H."/>
            <person name="Hodgkins S.B."/>
            <person name="Anderson D."/>
            <person name="Sederholm M."/>
            <person name="Temperton B."/>
            <person name="Saleska S.R."/>
            <person name="Tyson G.W."/>
            <person name="Rich V.I."/>
        </authorList>
    </citation>
    <scope>NUCLEOTIDE SEQUENCE [LARGE SCALE GENOMIC DNA]</scope>
    <source>
        <strain evidence="2 4">SMC5</strain>
        <strain evidence="1 3">SMC6</strain>
    </source>
</reference>
<dbReference type="OrthoDB" id="9815423at2"/>